<dbReference type="SUPFAM" id="SSF47459">
    <property type="entry name" value="HLH, helix-loop-helix DNA-binding domain"/>
    <property type="match status" value="1"/>
</dbReference>
<dbReference type="AlphaFoldDB" id="A0A179FAI7"/>
<dbReference type="Gene3D" id="4.10.280.10">
    <property type="entry name" value="Helix-loop-helix DNA-binding domain"/>
    <property type="match status" value="1"/>
</dbReference>
<gene>
    <name evidence="2" type="ORF">VFPPC_14129</name>
</gene>
<keyword evidence="2" id="KW-0238">DNA-binding</keyword>
<dbReference type="GO" id="GO:0046983">
    <property type="term" value="F:protein dimerization activity"/>
    <property type="evidence" value="ECO:0007669"/>
    <property type="project" value="InterPro"/>
</dbReference>
<dbReference type="InterPro" id="IPR036638">
    <property type="entry name" value="HLH_DNA-bd_sf"/>
</dbReference>
<dbReference type="EMBL" id="LSBJ02000007">
    <property type="protein sequence ID" value="OAQ62472.1"/>
    <property type="molecule type" value="Genomic_DNA"/>
</dbReference>
<protein>
    <submittedName>
        <fullName evidence="2">Helix-loop-helix DNA-binding domain-containing protein</fullName>
    </submittedName>
</protein>
<dbReference type="OrthoDB" id="2133190at2759"/>
<accession>A0A179FAI7</accession>
<evidence type="ECO:0000313" key="3">
    <source>
        <dbReference type="Proteomes" id="UP000078397"/>
    </source>
</evidence>
<dbReference type="InterPro" id="IPR052099">
    <property type="entry name" value="Regulatory_TF_Diverse"/>
</dbReference>
<name>A0A179FAI7_METCM</name>
<reference evidence="2 3" key="1">
    <citation type="journal article" date="2016" name="PLoS Pathog.">
        <title>Biosynthesis of antibiotic leucinostatins in bio-control fungus Purpureocillium lilacinum and their inhibition on phytophthora revealed by genome mining.</title>
        <authorList>
            <person name="Wang G."/>
            <person name="Liu Z."/>
            <person name="Lin R."/>
            <person name="Li E."/>
            <person name="Mao Z."/>
            <person name="Ling J."/>
            <person name="Yang Y."/>
            <person name="Yin W.B."/>
            <person name="Xie B."/>
        </authorList>
    </citation>
    <scope>NUCLEOTIDE SEQUENCE [LARGE SCALE GENOMIC DNA]</scope>
    <source>
        <strain evidence="2">170</strain>
    </source>
</reference>
<dbReference type="CDD" id="cd11395">
    <property type="entry name" value="bHLHzip_SREBP_like"/>
    <property type="match status" value="1"/>
</dbReference>
<dbReference type="PANTHER" id="PTHR47336:SF2">
    <property type="entry name" value="TRANSCRIPTION FACTOR HMS1-RELATED"/>
    <property type="match status" value="1"/>
</dbReference>
<dbReference type="STRING" id="1380566.A0A179FAI7"/>
<evidence type="ECO:0000259" key="1">
    <source>
        <dbReference type="PROSITE" id="PS50888"/>
    </source>
</evidence>
<dbReference type="GeneID" id="28855893"/>
<keyword evidence="3" id="KW-1185">Reference proteome</keyword>
<dbReference type="GO" id="GO:0003677">
    <property type="term" value="F:DNA binding"/>
    <property type="evidence" value="ECO:0007669"/>
    <property type="project" value="UniProtKB-KW"/>
</dbReference>
<comment type="caution">
    <text evidence="2">The sequence shown here is derived from an EMBL/GenBank/DDBJ whole genome shotgun (WGS) entry which is preliminary data.</text>
</comment>
<dbReference type="SMART" id="SM00353">
    <property type="entry name" value="HLH"/>
    <property type="match status" value="1"/>
</dbReference>
<evidence type="ECO:0000313" key="2">
    <source>
        <dbReference type="EMBL" id="OAQ62472.1"/>
    </source>
</evidence>
<dbReference type="KEGG" id="pchm:VFPPC_14129"/>
<dbReference type="Proteomes" id="UP000078397">
    <property type="component" value="Unassembled WGS sequence"/>
</dbReference>
<dbReference type="InterPro" id="IPR011598">
    <property type="entry name" value="bHLH_dom"/>
</dbReference>
<dbReference type="PANTHER" id="PTHR47336">
    <property type="entry name" value="TRANSCRIPTION FACTOR HMS1-RELATED"/>
    <property type="match status" value="1"/>
</dbReference>
<dbReference type="PROSITE" id="PS50888">
    <property type="entry name" value="BHLH"/>
    <property type="match status" value="1"/>
</dbReference>
<dbReference type="Pfam" id="PF00010">
    <property type="entry name" value="HLH"/>
    <property type="match status" value="1"/>
</dbReference>
<sequence>MTSSALIDYSASVEPNLLDLNLPVSHGYIFDRSLDVFQSNNCLVPSFDDQPSTESPITASSSPIFHDLDTLETLSISTSSLEEPFLDELGLTIRVSNSQLGLDALTRPPSPNLVAQSPTIAIPPGVFRGKSSWILPPQYPSKHQKHTKSGYINKILPHRVAERKYRNTLNTKIEQLRHALPPTSSDTGIRGDSIGTTRVSKPSILIAAVEYIKSLEKERNTLVKQNCRLMAEIRALHN</sequence>
<feature type="domain" description="BHLH" evidence="1">
    <location>
        <begin position="153"/>
        <end position="215"/>
    </location>
</feature>
<organism evidence="2 3">
    <name type="scientific">Pochonia chlamydosporia 170</name>
    <dbReference type="NCBI Taxonomy" id="1380566"/>
    <lineage>
        <taxon>Eukaryota</taxon>
        <taxon>Fungi</taxon>
        <taxon>Dikarya</taxon>
        <taxon>Ascomycota</taxon>
        <taxon>Pezizomycotina</taxon>
        <taxon>Sordariomycetes</taxon>
        <taxon>Hypocreomycetidae</taxon>
        <taxon>Hypocreales</taxon>
        <taxon>Clavicipitaceae</taxon>
        <taxon>Pochonia</taxon>
    </lineage>
</organism>
<dbReference type="RefSeq" id="XP_018140176.1">
    <property type="nucleotide sequence ID" value="XM_018291899.1"/>
</dbReference>
<proteinExistence type="predicted"/>